<dbReference type="GO" id="GO:0005524">
    <property type="term" value="F:ATP binding"/>
    <property type="evidence" value="ECO:0007669"/>
    <property type="project" value="UniProtKB-UniRule"/>
</dbReference>
<dbReference type="InterPro" id="IPR004424">
    <property type="entry name" value="IspE"/>
</dbReference>
<evidence type="ECO:0000256" key="7">
    <source>
        <dbReference type="ARBA" id="ARBA00022840"/>
    </source>
</evidence>
<dbReference type="GO" id="GO:0016114">
    <property type="term" value="P:terpenoid biosynthetic process"/>
    <property type="evidence" value="ECO:0007669"/>
    <property type="project" value="UniProtKB-UniRule"/>
</dbReference>
<dbReference type="Pfam" id="PF00288">
    <property type="entry name" value="GHMP_kinases_N"/>
    <property type="match status" value="1"/>
</dbReference>
<keyword evidence="7 9" id="KW-0067">ATP-binding</keyword>
<sequence>MGLSLLAHAKINLTLDVCSRRPDGYHEVEMIMQQIQLHDRLDFWPAEKDISLTSSGLAIDAGEDNLILRAARLLQKATGERKGAVIHLHKEIPVAAGLAGGSTDAAATLVGLNQLWSLQLSRKQLMDLAVQLGADVPFCLAGGTMLARGIGEILEPLSPAPSFGVILVKPPFGVPTAKIYQGLNLDRLGPRPDTAAMVQALAKGHLDELAGGLCNVLESVTLELFPQLQTIKEKLVQTGCQGALMSGSGPTVFGLTRDKQRAGEIASKLGDLEGQVIITEMKRPE</sequence>
<comment type="catalytic activity">
    <reaction evidence="9">
        <text>4-CDP-2-C-methyl-D-erythritol + ATP = 4-CDP-2-C-methyl-D-erythritol 2-phosphate + ADP + H(+)</text>
        <dbReference type="Rhea" id="RHEA:18437"/>
        <dbReference type="ChEBI" id="CHEBI:15378"/>
        <dbReference type="ChEBI" id="CHEBI:30616"/>
        <dbReference type="ChEBI" id="CHEBI:57823"/>
        <dbReference type="ChEBI" id="CHEBI:57919"/>
        <dbReference type="ChEBI" id="CHEBI:456216"/>
        <dbReference type="EC" id="2.7.1.148"/>
    </reaction>
</comment>
<gene>
    <name evidence="9" type="primary">ispE</name>
    <name evidence="12" type="ordered locus">Desru_0163</name>
</gene>
<dbReference type="EMBL" id="CP002780">
    <property type="protein sequence ID" value="AEG58462.1"/>
    <property type="molecule type" value="Genomic_DNA"/>
</dbReference>
<keyword evidence="13" id="KW-1185">Reference proteome</keyword>
<protein>
    <recommendedName>
        <fullName evidence="3 9">4-diphosphocytidyl-2-C-methyl-D-erythritol kinase</fullName>
        <shortName evidence="9">CMK</shortName>
        <ecNumber evidence="2 9">2.7.1.148</ecNumber>
    </recommendedName>
    <alternativeName>
        <fullName evidence="8 9">4-(cytidine-5'-diphospho)-2-C-methyl-D-erythritol kinase</fullName>
    </alternativeName>
</protein>
<proteinExistence type="inferred from homology"/>
<dbReference type="SUPFAM" id="SSF55060">
    <property type="entry name" value="GHMP Kinase, C-terminal domain"/>
    <property type="match status" value="1"/>
</dbReference>
<dbReference type="Gene3D" id="3.30.230.10">
    <property type="match status" value="1"/>
</dbReference>
<dbReference type="GO" id="GO:0019288">
    <property type="term" value="P:isopentenyl diphosphate biosynthetic process, methylerythritol 4-phosphate pathway"/>
    <property type="evidence" value="ECO:0007669"/>
    <property type="project" value="UniProtKB-UniRule"/>
</dbReference>
<dbReference type="GO" id="GO:0050515">
    <property type="term" value="F:4-(cytidine 5'-diphospho)-2-C-methyl-D-erythritol kinase activity"/>
    <property type="evidence" value="ECO:0007669"/>
    <property type="project" value="UniProtKB-UniRule"/>
</dbReference>
<comment type="function">
    <text evidence="9">Catalyzes the phosphorylation of the position 2 hydroxy group of 4-diphosphocytidyl-2C-methyl-D-erythritol.</text>
</comment>
<evidence type="ECO:0000256" key="1">
    <source>
        <dbReference type="ARBA" id="ARBA00009684"/>
    </source>
</evidence>
<dbReference type="KEGG" id="dru:Desru_0163"/>
<dbReference type="InterPro" id="IPR014721">
    <property type="entry name" value="Ribsml_uS5_D2-typ_fold_subgr"/>
</dbReference>
<reference evidence="12 13" key="2">
    <citation type="journal article" date="2012" name="Stand. Genomic Sci.">
        <title>Complete genome sequence of the sulfate-reducing firmicute Desulfotomaculum ruminis type strain (DL(T)).</title>
        <authorList>
            <person name="Spring S."/>
            <person name="Visser M."/>
            <person name="Lu M."/>
            <person name="Copeland A."/>
            <person name="Lapidus A."/>
            <person name="Lucas S."/>
            <person name="Cheng J.F."/>
            <person name="Han C."/>
            <person name="Tapia R."/>
            <person name="Goodwin L.A."/>
            <person name="Pitluck S."/>
            <person name="Ivanova N."/>
            <person name="Land M."/>
            <person name="Hauser L."/>
            <person name="Larimer F."/>
            <person name="Rohde M."/>
            <person name="Goker M."/>
            <person name="Detter J.C."/>
            <person name="Kyrpides N.C."/>
            <person name="Woyke T."/>
            <person name="Schaap P.J."/>
            <person name="Plugge C.M."/>
            <person name="Muyzer G."/>
            <person name="Kuever J."/>
            <person name="Pereira I.A."/>
            <person name="Parshina S.N."/>
            <person name="Bernier-Latmani R."/>
            <person name="Stams A.J."/>
            <person name="Klenk H.P."/>
        </authorList>
    </citation>
    <scope>NUCLEOTIDE SEQUENCE [LARGE SCALE GENOMIC DNA]</scope>
    <source>
        <strain evidence="13">ATCC 23193 / DSM 2154 / NCIB 8452 / DL</strain>
    </source>
</reference>
<comment type="pathway">
    <text evidence="9">Isoprenoid biosynthesis; isopentenyl diphosphate biosynthesis via DXP pathway; isopentenyl diphosphate from 1-deoxy-D-xylulose 5-phosphate: step 3/6.</text>
</comment>
<dbReference type="PANTHER" id="PTHR43527:SF2">
    <property type="entry name" value="4-DIPHOSPHOCYTIDYL-2-C-METHYL-D-ERYTHRITOL KINASE, CHLOROPLASTIC"/>
    <property type="match status" value="1"/>
</dbReference>
<feature type="domain" description="GHMP kinase C-terminal" evidence="11">
    <location>
        <begin position="197"/>
        <end position="269"/>
    </location>
</feature>
<evidence type="ECO:0000256" key="3">
    <source>
        <dbReference type="ARBA" id="ARBA00017473"/>
    </source>
</evidence>
<dbReference type="NCBIfam" id="NF011202">
    <property type="entry name" value="PRK14608.1"/>
    <property type="match status" value="1"/>
</dbReference>
<dbReference type="HOGENOM" id="CLU_053057_1_1_9"/>
<reference evidence="13" key="1">
    <citation type="submission" date="2011-05" db="EMBL/GenBank/DDBJ databases">
        <title>Complete sequence of Desulfotomaculum ruminis DSM 2154.</title>
        <authorList>
            <person name="Lucas S."/>
            <person name="Copeland A."/>
            <person name="Lapidus A."/>
            <person name="Cheng J.-F."/>
            <person name="Goodwin L."/>
            <person name="Pitluck S."/>
            <person name="Lu M."/>
            <person name="Detter J.C."/>
            <person name="Han C."/>
            <person name="Tapia R."/>
            <person name="Land M."/>
            <person name="Hauser L."/>
            <person name="Kyrpides N."/>
            <person name="Ivanova N."/>
            <person name="Mikhailova N."/>
            <person name="Pagani I."/>
            <person name="Stams A.J.M."/>
            <person name="Plugge C.M."/>
            <person name="Muyzer G."/>
            <person name="Kuever J."/>
            <person name="Parshina S.N."/>
            <person name="Ivanova A.E."/>
            <person name="Nazina T.N."/>
            <person name="Brambilla E."/>
            <person name="Spring S."/>
            <person name="Klenk H.-P."/>
            <person name="Woyke T."/>
        </authorList>
    </citation>
    <scope>NUCLEOTIDE SEQUENCE [LARGE SCALE GENOMIC DNA]</scope>
    <source>
        <strain evidence="13">ATCC 23193 / DSM 2154 / NCIB 8452 / DL</strain>
    </source>
</reference>
<organism evidence="12 13">
    <name type="scientific">Desulforamulus ruminis (strain ATCC 23193 / DSM 2154 / NCIMB 8452 / DL)</name>
    <name type="common">Desulfotomaculum ruminis</name>
    <dbReference type="NCBI Taxonomy" id="696281"/>
    <lineage>
        <taxon>Bacteria</taxon>
        <taxon>Bacillati</taxon>
        <taxon>Bacillota</taxon>
        <taxon>Clostridia</taxon>
        <taxon>Eubacteriales</taxon>
        <taxon>Peptococcaceae</taxon>
        <taxon>Desulforamulus</taxon>
    </lineage>
</organism>
<dbReference type="InterPro" id="IPR036554">
    <property type="entry name" value="GHMP_kinase_C_sf"/>
</dbReference>
<evidence type="ECO:0000256" key="8">
    <source>
        <dbReference type="ARBA" id="ARBA00032554"/>
    </source>
</evidence>
<dbReference type="RefSeq" id="WP_013840244.1">
    <property type="nucleotide sequence ID" value="NC_015589.1"/>
</dbReference>
<dbReference type="UniPathway" id="UPA00056">
    <property type="reaction ID" value="UER00094"/>
</dbReference>
<dbReference type="InterPro" id="IPR006204">
    <property type="entry name" value="GHMP_kinase_N_dom"/>
</dbReference>
<dbReference type="SUPFAM" id="SSF54211">
    <property type="entry name" value="Ribosomal protein S5 domain 2-like"/>
    <property type="match status" value="1"/>
</dbReference>
<dbReference type="Pfam" id="PF08544">
    <property type="entry name" value="GHMP_kinases_C"/>
    <property type="match status" value="1"/>
</dbReference>
<dbReference type="InterPro" id="IPR013750">
    <property type="entry name" value="GHMP_kinase_C_dom"/>
</dbReference>
<evidence type="ECO:0000313" key="12">
    <source>
        <dbReference type="EMBL" id="AEG58462.1"/>
    </source>
</evidence>
<feature type="binding site" evidence="9">
    <location>
        <begin position="93"/>
        <end position="103"/>
    </location>
    <ligand>
        <name>ATP</name>
        <dbReference type="ChEBI" id="CHEBI:30616"/>
    </ligand>
</feature>
<dbReference type="Gene3D" id="3.30.70.890">
    <property type="entry name" value="GHMP kinase, C-terminal domain"/>
    <property type="match status" value="1"/>
</dbReference>
<dbReference type="HAMAP" id="MF_00061">
    <property type="entry name" value="IspE"/>
    <property type="match status" value="1"/>
</dbReference>
<evidence type="ECO:0000259" key="10">
    <source>
        <dbReference type="Pfam" id="PF00288"/>
    </source>
</evidence>
<dbReference type="AlphaFoldDB" id="F6DMQ4"/>
<accession>F6DMQ4</accession>
<dbReference type="Proteomes" id="UP000009234">
    <property type="component" value="Chromosome"/>
</dbReference>
<dbReference type="InterPro" id="IPR020568">
    <property type="entry name" value="Ribosomal_Su5_D2-typ_SF"/>
</dbReference>
<keyword evidence="9" id="KW-0414">Isoprene biosynthesis</keyword>
<dbReference type="PIRSF" id="PIRSF010376">
    <property type="entry name" value="IspE"/>
    <property type="match status" value="1"/>
</dbReference>
<feature type="active site" evidence="9">
    <location>
        <position position="10"/>
    </location>
</feature>
<dbReference type="EC" id="2.7.1.148" evidence="2 9"/>
<evidence type="ECO:0000256" key="5">
    <source>
        <dbReference type="ARBA" id="ARBA00022741"/>
    </source>
</evidence>
<dbReference type="PANTHER" id="PTHR43527">
    <property type="entry name" value="4-DIPHOSPHOCYTIDYL-2-C-METHYL-D-ERYTHRITOL KINASE, CHLOROPLASTIC"/>
    <property type="match status" value="1"/>
</dbReference>
<evidence type="ECO:0000256" key="2">
    <source>
        <dbReference type="ARBA" id="ARBA00012052"/>
    </source>
</evidence>
<evidence type="ECO:0000256" key="9">
    <source>
        <dbReference type="HAMAP-Rule" id="MF_00061"/>
    </source>
</evidence>
<evidence type="ECO:0000256" key="6">
    <source>
        <dbReference type="ARBA" id="ARBA00022777"/>
    </source>
</evidence>
<dbReference type="NCBIfam" id="TIGR00154">
    <property type="entry name" value="ispE"/>
    <property type="match status" value="1"/>
</dbReference>
<keyword evidence="5 9" id="KW-0547">Nucleotide-binding</keyword>
<evidence type="ECO:0000259" key="11">
    <source>
        <dbReference type="Pfam" id="PF08544"/>
    </source>
</evidence>
<feature type="domain" description="GHMP kinase N-terminal" evidence="10">
    <location>
        <begin position="65"/>
        <end position="143"/>
    </location>
</feature>
<keyword evidence="4 9" id="KW-0808">Transferase</keyword>
<dbReference type="STRING" id="696281.Desru_0163"/>
<dbReference type="eggNOG" id="COG1947">
    <property type="taxonomic scope" value="Bacteria"/>
</dbReference>
<name>F6DMQ4_DESRL</name>
<feature type="active site" evidence="9">
    <location>
        <position position="135"/>
    </location>
</feature>
<comment type="similarity">
    <text evidence="1 9">Belongs to the GHMP kinase family. IspE subfamily.</text>
</comment>
<dbReference type="OrthoDB" id="9809438at2"/>
<keyword evidence="6 9" id="KW-0418">Kinase</keyword>
<evidence type="ECO:0000256" key="4">
    <source>
        <dbReference type="ARBA" id="ARBA00022679"/>
    </source>
</evidence>
<evidence type="ECO:0000313" key="13">
    <source>
        <dbReference type="Proteomes" id="UP000009234"/>
    </source>
</evidence>